<accession>A0A4C1W1V3</accession>
<protein>
    <submittedName>
        <fullName evidence="1">Uncharacterized protein</fullName>
    </submittedName>
</protein>
<sequence length="89" mass="9940">MTGNEIEVANRTGSRIETRDRIKVENEHGTEINIRSVTGIGRRNSTEIGIESRIVSKSSDGALPLSPFHLLDLPPLDILFPPKRPETHR</sequence>
<comment type="caution">
    <text evidence="1">The sequence shown here is derived from an EMBL/GenBank/DDBJ whole genome shotgun (WGS) entry which is preliminary data.</text>
</comment>
<keyword evidence="2" id="KW-1185">Reference proteome</keyword>
<reference evidence="1 2" key="1">
    <citation type="journal article" date="2019" name="Commun. Biol.">
        <title>The bagworm genome reveals a unique fibroin gene that provides high tensile strength.</title>
        <authorList>
            <person name="Kono N."/>
            <person name="Nakamura H."/>
            <person name="Ohtoshi R."/>
            <person name="Tomita M."/>
            <person name="Numata K."/>
            <person name="Arakawa K."/>
        </authorList>
    </citation>
    <scope>NUCLEOTIDE SEQUENCE [LARGE SCALE GENOMIC DNA]</scope>
</reference>
<evidence type="ECO:0000313" key="1">
    <source>
        <dbReference type="EMBL" id="GBP44154.1"/>
    </source>
</evidence>
<evidence type="ECO:0000313" key="2">
    <source>
        <dbReference type="Proteomes" id="UP000299102"/>
    </source>
</evidence>
<dbReference type="Proteomes" id="UP000299102">
    <property type="component" value="Unassembled WGS sequence"/>
</dbReference>
<dbReference type="EMBL" id="BGZK01000448">
    <property type="protein sequence ID" value="GBP44154.1"/>
    <property type="molecule type" value="Genomic_DNA"/>
</dbReference>
<proteinExistence type="predicted"/>
<organism evidence="1 2">
    <name type="scientific">Eumeta variegata</name>
    <name type="common">Bagworm moth</name>
    <name type="synonym">Eumeta japonica</name>
    <dbReference type="NCBI Taxonomy" id="151549"/>
    <lineage>
        <taxon>Eukaryota</taxon>
        <taxon>Metazoa</taxon>
        <taxon>Ecdysozoa</taxon>
        <taxon>Arthropoda</taxon>
        <taxon>Hexapoda</taxon>
        <taxon>Insecta</taxon>
        <taxon>Pterygota</taxon>
        <taxon>Neoptera</taxon>
        <taxon>Endopterygota</taxon>
        <taxon>Lepidoptera</taxon>
        <taxon>Glossata</taxon>
        <taxon>Ditrysia</taxon>
        <taxon>Tineoidea</taxon>
        <taxon>Psychidae</taxon>
        <taxon>Oiketicinae</taxon>
        <taxon>Eumeta</taxon>
    </lineage>
</organism>
<gene>
    <name evidence="1" type="ORF">EVAR_31598_1</name>
</gene>
<name>A0A4C1W1V3_EUMVA</name>
<dbReference type="AlphaFoldDB" id="A0A4C1W1V3"/>